<dbReference type="EMBL" id="ADMT01000035">
    <property type="protein sequence ID" value="EFF84427.1"/>
    <property type="molecule type" value="Genomic_DNA"/>
</dbReference>
<dbReference type="AlphaFoldDB" id="D4XK41"/>
<dbReference type="InterPro" id="IPR012334">
    <property type="entry name" value="Pectin_lyas_fold"/>
</dbReference>
<dbReference type="HOGENOM" id="CLU_368288_0_0_6"/>
<gene>
    <name evidence="1" type="ORF">HMP0015_0083</name>
</gene>
<comment type="caution">
    <text evidence="1">The sequence shown here is derived from an EMBL/GenBank/DDBJ whole genome shotgun (WGS) entry which is preliminary data.</text>
</comment>
<evidence type="ECO:0000313" key="2">
    <source>
        <dbReference type="Proteomes" id="UP000003085"/>
    </source>
</evidence>
<evidence type="ECO:0000313" key="1">
    <source>
        <dbReference type="EMBL" id="EFF84427.1"/>
    </source>
</evidence>
<reference evidence="2" key="1">
    <citation type="submission" date="2010-03" db="EMBL/GenBank/DDBJ databases">
        <title>Complete sequence of Mobiluncus curtisii ATCC 43063.</title>
        <authorList>
            <person name="Muzny D."/>
            <person name="Qin X."/>
            <person name="Deng J."/>
            <person name="Jiang H."/>
            <person name="Liu Y."/>
            <person name="Qu J."/>
            <person name="Song X.-Z."/>
            <person name="Zhang L."/>
            <person name="Thornton R."/>
            <person name="Coyle M."/>
            <person name="Francisco L."/>
            <person name="Jackson L."/>
            <person name="Javaid M."/>
            <person name="Korchina V."/>
            <person name="Kovar C."/>
            <person name="Mata R."/>
            <person name="Mathew T."/>
            <person name="Ngo R."/>
            <person name="Nguyen L."/>
            <person name="Nguyen N."/>
            <person name="Okwuonu G."/>
            <person name="Ongeri F."/>
            <person name="Pham C."/>
            <person name="Simmons D."/>
            <person name="Wilczek-Boney K."/>
            <person name="Hale W."/>
            <person name="Jakkamsetti A."/>
            <person name="Pham P."/>
            <person name="Ruth R."/>
            <person name="San Lucas F."/>
            <person name="Warren J."/>
            <person name="Zhang J."/>
            <person name="Zhao Z."/>
            <person name="Zhou C."/>
            <person name="Zhu D."/>
            <person name="Lee S."/>
            <person name="Bess C."/>
            <person name="Blankenburg K."/>
            <person name="Forbes L."/>
            <person name="Fu Q."/>
            <person name="Gubbala S."/>
            <person name="Hirani K."/>
            <person name="Jayaseelan J.C."/>
            <person name="Lara F."/>
            <person name="Munidasa M."/>
            <person name="Palculict T."/>
            <person name="Patil S."/>
            <person name="Pu L.-L."/>
            <person name="Saada N."/>
            <person name="Tang L."/>
            <person name="Weissenberger G."/>
            <person name="Zhu Y."/>
            <person name="Hemphill L."/>
            <person name="Shang Y."/>
            <person name="Youmans B."/>
            <person name="Ayvaz T."/>
            <person name="Ross M."/>
            <person name="Santibanez J."/>
            <person name="Aqrawi P."/>
            <person name="Gross S."/>
            <person name="Joshi V."/>
            <person name="Fowler G."/>
            <person name="Nazareth L."/>
            <person name="Reid J."/>
            <person name="Worley K."/>
            <person name="Petrosino J."/>
            <person name="Highlander S."/>
            <person name="Gibbs R."/>
            <person name="Gibbs R."/>
        </authorList>
    </citation>
    <scope>NUCLEOTIDE SEQUENCE [LARGE SCALE GENOMIC DNA]</scope>
    <source>
        <strain evidence="2">ATCC 19194</strain>
    </source>
</reference>
<accession>D4XK41</accession>
<dbReference type="Proteomes" id="UP000003085">
    <property type="component" value="Unassembled WGS sequence"/>
</dbReference>
<name>D4XK41_ACIHA</name>
<dbReference type="Gene3D" id="2.160.20.10">
    <property type="entry name" value="Single-stranded right-handed beta-helix, Pectin lyase-like"/>
    <property type="match status" value="1"/>
</dbReference>
<proteinExistence type="predicted"/>
<protein>
    <submittedName>
        <fullName evidence="1">Uncharacterized protein</fullName>
    </submittedName>
</protein>
<organism evidence="1 2">
    <name type="scientific">Acinetobacter haemolyticus ATCC 19194</name>
    <dbReference type="NCBI Taxonomy" id="707232"/>
    <lineage>
        <taxon>Bacteria</taxon>
        <taxon>Pseudomonadati</taxon>
        <taxon>Pseudomonadota</taxon>
        <taxon>Gammaproteobacteria</taxon>
        <taxon>Moraxellales</taxon>
        <taxon>Moraxellaceae</taxon>
        <taxon>Acinetobacter</taxon>
    </lineage>
</organism>
<sequence length="756" mass="85006">MTVENQFPYQSFTANGSQTNFALGFFVDDKYHFEVKKNDQTVTQNDYSYDSSSNSIVFNTAPNKDDLIEIKRDTKADRATTYATYNNSFRPEVLNKDIDRIWWKLQELGVADWILSSRIDALKSYVDRKDDELKAYLMEEIRKQGIALDQLDEYYNYLMERLAQIAVDKGWDAAFVVDFWTSRSLADLNIQNLDKTTGKIKESAVLLETGLTLKEKLTETVSIKDFGAIGDGTLHTLQEWVTAGKFKDLADIKSKFNFVTSLNQSIDWCATQYAVFNYSSVYCPKGKYVLSDAVETPHNTTPYNVGLSSSGVKIYGEGSKTSFTRNDIREATRIFNAEGTSTTHESDVANSLEACFSVYCPYTTITDMTLQDSAIGIFVGQNYKKLFTSLSNTSKSNFERLTIDRCGTGVLLLACGGNHYSNYSDIHFIRCQIDVHQRSSHWWKITQKRGDSNNNRNTFTRIRSARSRIGMWNECGDTNNYIGWHGETMPSSANPFTLPHSLPLDLTTECLFVFSGSNQLNTVSYCFAEGVTTHVYNNGYQNRFTDNGLVEAQVIMVQQPREWRGRYASRDRGMYIADNAYPQMTSLPLAGALYLGAGLTDGTTIVNGVRVVSKDMWHTPLANTKGSYEKKYQIETGSIVKNIPTAFTIWTNTDANSSGFFEVEVIARSETTGEIASYTTKAYITAHRVASRTLIQYNCSRIYSTRTNGEGTTDLVEANHISIDVQKNGSTSLDLVINSPFDLTTATVFVTQKITK</sequence>
<dbReference type="RefSeq" id="WP_004641725.1">
    <property type="nucleotide sequence ID" value="NZ_GG770436.1"/>
</dbReference>